<keyword evidence="5" id="KW-1185">Reference proteome</keyword>
<dbReference type="EMBL" id="JAGIZB010000001">
    <property type="protein sequence ID" value="MBP0443295.1"/>
    <property type="molecule type" value="Genomic_DNA"/>
</dbReference>
<dbReference type="CDD" id="cd01071">
    <property type="entry name" value="PBP2_PhnD_like"/>
    <property type="match status" value="1"/>
</dbReference>
<name>A0ABS4A8G8_9PROT</name>
<evidence type="ECO:0000256" key="2">
    <source>
        <dbReference type="ARBA" id="ARBA00022729"/>
    </source>
</evidence>
<dbReference type="InterPro" id="IPR005770">
    <property type="entry name" value="PhnD"/>
</dbReference>
<evidence type="ECO:0000313" key="4">
    <source>
        <dbReference type="EMBL" id="MBP0443295.1"/>
    </source>
</evidence>
<dbReference type="Proteomes" id="UP000681594">
    <property type="component" value="Unassembled WGS sequence"/>
</dbReference>
<dbReference type="PANTHER" id="PTHR35841">
    <property type="entry name" value="PHOSPHONATES-BINDING PERIPLASMIC PROTEIN"/>
    <property type="match status" value="1"/>
</dbReference>
<dbReference type="Gene3D" id="3.40.190.10">
    <property type="entry name" value="Periplasmic binding protein-like II"/>
    <property type="match status" value="2"/>
</dbReference>
<comment type="caution">
    <text evidence="4">The sequence shown here is derived from an EMBL/GenBank/DDBJ whole genome shotgun (WGS) entry which is preliminary data.</text>
</comment>
<reference evidence="4 5" key="1">
    <citation type="submission" date="2021-03" db="EMBL/GenBank/DDBJ databases">
        <authorList>
            <person name="So Y."/>
        </authorList>
    </citation>
    <scope>NUCLEOTIDE SEQUENCE [LARGE SCALE GENOMIC DNA]</scope>
    <source>
        <strain evidence="4 5">SSH11</strain>
    </source>
</reference>
<keyword evidence="2 3" id="KW-0732">Signal</keyword>
<sequence>MPTRRTLLATLAASAAPLPALAQAQPRRSADPGLTFPEPGRRAWADAIPVLRIGISGGENETDRLARNEPYRQLLEETFRIPVRLYPAADFAGVGQAFAAGRIEMAQMGAANYAGTWIDTRGAIEALVAAEGDDGSLGYVAVMVVRTDSGITDLQGMRGKSLAWADPASTSGYFAPRAALRAAGIEPSSYFSRTGFAGGHEQAVVAVLHRQYDAGCTWASGQGDAAAGYSRGALRVMVEKGMLDMRDLRVIWKSDPIPAGPIACRAELPESFKEDMRRFFLALPNTHRAIYEGIERGGGTGFRTVTHADYALVVKLREEEAAERRRRR</sequence>
<organism evidence="4 5">
    <name type="scientific">Pararoseomonas baculiformis</name>
    <dbReference type="NCBI Taxonomy" id="2820812"/>
    <lineage>
        <taxon>Bacteria</taxon>
        <taxon>Pseudomonadati</taxon>
        <taxon>Pseudomonadota</taxon>
        <taxon>Alphaproteobacteria</taxon>
        <taxon>Acetobacterales</taxon>
        <taxon>Acetobacteraceae</taxon>
        <taxon>Pararoseomonas</taxon>
    </lineage>
</organism>
<dbReference type="InterPro" id="IPR006311">
    <property type="entry name" value="TAT_signal"/>
</dbReference>
<accession>A0ABS4A8G8</accession>
<protein>
    <submittedName>
        <fullName evidence="4">Phosphate/phosphite/phosphonate ABC transporter substrate-binding protein</fullName>
    </submittedName>
</protein>
<feature type="chain" id="PRO_5045088638" evidence="3">
    <location>
        <begin position="23"/>
        <end position="328"/>
    </location>
</feature>
<evidence type="ECO:0000313" key="5">
    <source>
        <dbReference type="Proteomes" id="UP000681594"/>
    </source>
</evidence>
<evidence type="ECO:0000256" key="1">
    <source>
        <dbReference type="ARBA" id="ARBA00007162"/>
    </source>
</evidence>
<dbReference type="PANTHER" id="PTHR35841:SF1">
    <property type="entry name" value="PHOSPHONATES-BINDING PERIPLASMIC PROTEIN"/>
    <property type="match status" value="1"/>
</dbReference>
<proteinExistence type="inferred from homology"/>
<dbReference type="Pfam" id="PF12974">
    <property type="entry name" value="Phosphonate-bd"/>
    <property type="match status" value="1"/>
</dbReference>
<dbReference type="RefSeq" id="WP_209377505.1">
    <property type="nucleotide sequence ID" value="NZ_JAGIZB010000001.1"/>
</dbReference>
<feature type="signal peptide" evidence="3">
    <location>
        <begin position="1"/>
        <end position="22"/>
    </location>
</feature>
<gene>
    <name evidence="4" type="primary">phnD</name>
    <name evidence="4" type="ORF">J8J14_00760</name>
</gene>
<comment type="similarity">
    <text evidence="1">Belongs to the phosphate/phosphite/phosphonate binding protein family.</text>
</comment>
<dbReference type="PROSITE" id="PS51318">
    <property type="entry name" value="TAT"/>
    <property type="match status" value="1"/>
</dbReference>
<dbReference type="SUPFAM" id="SSF53850">
    <property type="entry name" value="Periplasmic binding protein-like II"/>
    <property type="match status" value="1"/>
</dbReference>
<evidence type="ECO:0000256" key="3">
    <source>
        <dbReference type="SAM" id="SignalP"/>
    </source>
</evidence>
<dbReference type="NCBIfam" id="TIGR01098">
    <property type="entry name" value="3A0109s03R"/>
    <property type="match status" value="1"/>
</dbReference>